<evidence type="ECO:0000256" key="1">
    <source>
        <dbReference type="ARBA" id="ARBA00004651"/>
    </source>
</evidence>
<evidence type="ECO:0000256" key="5">
    <source>
        <dbReference type="ARBA" id="ARBA00022989"/>
    </source>
</evidence>
<dbReference type="InterPro" id="IPR011701">
    <property type="entry name" value="MFS"/>
</dbReference>
<organism evidence="10 11">
    <name type="scientific">Halostreptopolyspora alba</name>
    <dbReference type="NCBI Taxonomy" id="2487137"/>
    <lineage>
        <taxon>Bacteria</taxon>
        <taxon>Bacillati</taxon>
        <taxon>Actinomycetota</taxon>
        <taxon>Actinomycetes</taxon>
        <taxon>Streptosporangiales</taxon>
        <taxon>Nocardiopsidaceae</taxon>
        <taxon>Halostreptopolyspora</taxon>
    </lineage>
</organism>
<feature type="transmembrane region" description="Helical" evidence="8">
    <location>
        <begin position="309"/>
        <end position="326"/>
    </location>
</feature>
<evidence type="ECO:0000256" key="2">
    <source>
        <dbReference type="ARBA" id="ARBA00022448"/>
    </source>
</evidence>
<proteinExistence type="predicted"/>
<evidence type="ECO:0000256" key="3">
    <source>
        <dbReference type="ARBA" id="ARBA00022475"/>
    </source>
</evidence>
<dbReference type="PRINTS" id="PR01035">
    <property type="entry name" value="TCRTETA"/>
</dbReference>
<keyword evidence="5 8" id="KW-1133">Transmembrane helix</keyword>
<feature type="transmembrane region" description="Helical" evidence="8">
    <location>
        <begin position="28"/>
        <end position="46"/>
    </location>
</feature>
<feature type="transmembrane region" description="Helical" evidence="8">
    <location>
        <begin position="279"/>
        <end position="302"/>
    </location>
</feature>
<keyword evidence="4 8" id="KW-0812">Transmembrane</keyword>
<dbReference type="OrthoDB" id="3218509at2"/>
<evidence type="ECO:0000256" key="4">
    <source>
        <dbReference type="ARBA" id="ARBA00022692"/>
    </source>
</evidence>
<feature type="transmembrane region" description="Helical" evidence="8">
    <location>
        <begin position="451"/>
        <end position="471"/>
    </location>
</feature>
<feature type="transmembrane region" description="Helical" evidence="8">
    <location>
        <begin position="58"/>
        <end position="77"/>
    </location>
</feature>
<dbReference type="GO" id="GO:0022857">
    <property type="term" value="F:transmembrane transporter activity"/>
    <property type="evidence" value="ECO:0007669"/>
    <property type="project" value="InterPro"/>
</dbReference>
<dbReference type="GO" id="GO:0005886">
    <property type="term" value="C:plasma membrane"/>
    <property type="evidence" value="ECO:0007669"/>
    <property type="project" value="UniProtKB-SubCell"/>
</dbReference>
<reference evidence="10 11" key="1">
    <citation type="submission" date="2018-11" db="EMBL/GenBank/DDBJ databases">
        <title>The genome draft of YIM 96095.</title>
        <authorList>
            <person name="Tang S.-K."/>
            <person name="Chunyu W.-X."/>
            <person name="Feng Y.-Z."/>
        </authorList>
    </citation>
    <scope>NUCLEOTIDE SEQUENCE [LARGE SCALE GENOMIC DNA]</scope>
    <source>
        <strain evidence="10 11">YIM 96095</strain>
    </source>
</reference>
<keyword evidence="6 8" id="KW-0472">Membrane</keyword>
<accession>A0A3N0EH96</accession>
<feature type="domain" description="Major facilitator superfamily (MFS) profile" evidence="9">
    <location>
        <begin position="1"/>
        <end position="474"/>
    </location>
</feature>
<feature type="transmembrane region" description="Helical" evidence="8">
    <location>
        <begin position="116"/>
        <end position="136"/>
    </location>
</feature>
<feature type="transmembrane region" description="Helical" evidence="8">
    <location>
        <begin position="208"/>
        <end position="225"/>
    </location>
</feature>
<keyword evidence="3" id="KW-1003">Cell membrane</keyword>
<dbReference type="AlphaFoldDB" id="A0A3N0EH96"/>
<evidence type="ECO:0000259" key="9">
    <source>
        <dbReference type="PROSITE" id="PS50850"/>
    </source>
</evidence>
<dbReference type="InterPro" id="IPR036259">
    <property type="entry name" value="MFS_trans_sf"/>
</dbReference>
<dbReference type="SUPFAM" id="SSF103473">
    <property type="entry name" value="MFS general substrate transporter"/>
    <property type="match status" value="1"/>
</dbReference>
<dbReference type="PANTHER" id="PTHR42718">
    <property type="entry name" value="MAJOR FACILITATOR SUPERFAMILY MULTIDRUG TRANSPORTER MFSC"/>
    <property type="match status" value="1"/>
</dbReference>
<comment type="subcellular location">
    <subcellularLocation>
        <location evidence="1">Cell membrane</location>
        <topology evidence="1">Multi-pass membrane protein</topology>
    </subcellularLocation>
</comment>
<dbReference type="EMBL" id="RJMB01000002">
    <property type="protein sequence ID" value="RNL87049.1"/>
    <property type="molecule type" value="Genomic_DNA"/>
</dbReference>
<dbReference type="PANTHER" id="PTHR42718:SF47">
    <property type="entry name" value="METHYL VIOLOGEN RESISTANCE PROTEIN SMVA"/>
    <property type="match status" value="1"/>
</dbReference>
<dbReference type="Gene3D" id="1.20.1250.20">
    <property type="entry name" value="MFS general substrate transporter like domains"/>
    <property type="match status" value="1"/>
</dbReference>
<feature type="transmembrane region" description="Helical" evidence="8">
    <location>
        <begin position="178"/>
        <end position="196"/>
    </location>
</feature>
<keyword evidence="11" id="KW-1185">Reference proteome</keyword>
<feature type="region of interest" description="Disordered" evidence="7">
    <location>
        <begin position="480"/>
        <end position="501"/>
    </location>
</feature>
<dbReference type="Gene3D" id="1.20.1720.10">
    <property type="entry name" value="Multidrug resistance protein D"/>
    <property type="match status" value="1"/>
</dbReference>
<comment type="caution">
    <text evidence="10">The sequence shown here is derived from an EMBL/GenBank/DDBJ whole genome shotgun (WGS) entry which is preliminary data.</text>
</comment>
<evidence type="ECO:0000256" key="7">
    <source>
        <dbReference type="SAM" id="MobiDB-lite"/>
    </source>
</evidence>
<dbReference type="Proteomes" id="UP000269198">
    <property type="component" value="Unassembled WGS sequence"/>
</dbReference>
<dbReference type="Pfam" id="PF07690">
    <property type="entry name" value="MFS_1"/>
    <property type="match status" value="1"/>
</dbReference>
<feature type="transmembrane region" description="Helical" evidence="8">
    <location>
        <begin position="338"/>
        <end position="361"/>
    </location>
</feature>
<evidence type="ECO:0000313" key="11">
    <source>
        <dbReference type="Proteomes" id="UP000269198"/>
    </source>
</evidence>
<gene>
    <name evidence="10" type="ORF">EFW17_03725</name>
</gene>
<dbReference type="PROSITE" id="PS50850">
    <property type="entry name" value="MFS"/>
    <property type="match status" value="1"/>
</dbReference>
<feature type="transmembrane region" description="Helical" evidence="8">
    <location>
        <begin position="245"/>
        <end position="267"/>
    </location>
</feature>
<evidence type="ECO:0000256" key="8">
    <source>
        <dbReference type="SAM" id="Phobius"/>
    </source>
</evidence>
<sequence length="501" mass="50766">MLLGLDVTVLLLVLPSLAADLEPSGPQALWIVDAYGLLIAGFLITMGTLGDRIGRRRLLMIGAAAFGGASVAAAYSTSAEMLIVTRAALGVAGATLMPSTLALISTMFARARQRALAIGVWATMFALGMAAGPLVGGVLLKHFWWGSVFLVAVPIVGLVLVAAPVLLPEYRARQAGRIDPVSVALSLAALLSMVYAVKDIAAHGARPATLLALATGIVLAVVFVGRQRRLPDPLLDMTLFASRAFSVALGVLLVGLVGVGGVMYLVTQHLQLVEELSPLVAGAWMGPPALMMLAAAIGAPLLARRVRPGYVVAGSLALSSVGYLLIGQISGAGSIPGVVTGFGLVYLGLGALAALGTDLVVGAAPPDRAGSASAMSETAQELGVAVGIATLGSLATAVYRDRIAEDIPERLAPGLSEALGDTLAAAVAVERHLPSGVLQQAKESYTTGMNAASMLAGVAILALAALSAVTLRHIGSIGGDAGQDSAPVSEADTEPARRTPP</sequence>
<feature type="transmembrane region" description="Helical" evidence="8">
    <location>
        <begin position="83"/>
        <end position="104"/>
    </location>
</feature>
<feature type="transmembrane region" description="Helical" evidence="8">
    <location>
        <begin position="142"/>
        <end position="166"/>
    </location>
</feature>
<dbReference type="InterPro" id="IPR001958">
    <property type="entry name" value="Tet-R_TetA/multi-R_MdtG-like"/>
</dbReference>
<evidence type="ECO:0000256" key="6">
    <source>
        <dbReference type="ARBA" id="ARBA00023136"/>
    </source>
</evidence>
<dbReference type="CDD" id="cd17321">
    <property type="entry name" value="MFS_MMR_MDR_like"/>
    <property type="match status" value="1"/>
</dbReference>
<keyword evidence="2" id="KW-0813">Transport</keyword>
<evidence type="ECO:0000313" key="10">
    <source>
        <dbReference type="EMBL" id="RNL87049.1"/>
    </source>
</evidence>
<name>A0A3N0EH96_9ACTN</name>
<protein>
    <submittedName>
        <fullName evidence="10">MFS transporter</fullName>
    </submittedName>
</protein>
<dbReference type="InterPro" id="IPR020846">
    <property type="entry name" value="MFS_dom"/>
</dbReference>